<comment type="caution">
    <text evidence="1">The sequence shown here is derived from an EMBL/GenBank/DDBJ whole genome shotgun (WGS) entry which is preliminary data.</text>
</comment>
<sequence length="37" mass="3950">LKAKGKASKVALVAVMRKMLVILNARKRDAEVALGCP</sequence>
<dbReference type="EMBL" id="ABLOMU010000001">
    <property type="protein sequence ID" value="EKT4439408.1"/>
    <property type="molecule type" value="Genomic_DNA"/>
</dbReference>
<dbReference type="AlphaFoldDB" id="A0AAI9C739"/>
<proteinExistence type="predicted"/>
<accession>A0AAI9C739</accession>
<name>A0AAI9C739_STEMA</name>
<reference evidence="1" key="1">
    <citation type="submission" date="2022-07" db="EMBL/GenBank/DDBJ databases">
        <authorList>
            <consortium name="Clinical and Environmental Microbiology Branch: Whole genome sequencing antimicrobial resistance pathogens in the healthcare setting"/>
        </authorList>
    </citation>
    <scope>NUCLEOTIDE SEQUENCE</scope>
    <source>
        <strain evidence="1">Stenotrophomonas_maltophilia_2021CK-00905</strain>
    </source>
</reference>
<evidence type="ECO:0000313" key="2">
    <source>
        <dbReference type="Proteomes" id="UP001214521"/>
    </source>
</evidence>
<evidence type="ECO:0000313" key="1">
    <source>
        <dbReference type="EMBL" id="EKT4439408.1"/>
    </source>
</evidence>
<dbReference type="Proteomes" id="UP001214521">
    <property type="component" value="Unassembled WGS sequence"/>
</dbReference>
<gene>
    <name evidence="1" type="ORF">QEK83_000001</name>
</gene>
<organism evidence="1 2">
    <name type="scientific">Stenotrophomonas maltophilia</name>
    <name type="common">Pseudomonas maltophilia</name>
    <name type="synonym">Xanthomonas maltophilia</name>
    <dbReference type="NCBI Taxonomy" id="40324"/>
    <lineage>
        <taxon>Bacteria</taxon>
        <taxon>Pseudomonadati</taxon>
        <taxon>Pseudomonadota</taxon>
        <taxon>Gammaproteobacteria</taxon>
        <taxon>Lysobacterales</taxon>
        <taxon>Lysobacteraceae</taxon>
        <taxon>Stenotrophomonas</taxon>
        <taxon>Stenotrophomonas maltophilia group</taxon>
    </lineage>
</organism>
<protein>
    <submittedName>
        <fullName evidence="1">IS110 family transposase</fullName>
    </submittedName>
</protein>
<feature type="non-terminal residue" evidence="1">
    <location>
        <position position="1"/>
    </location>
</feature>